<dbReference type="AlphaFoldDB" id="A0A0G0SYS2"/>
<evidence type="ECO:0000313" key="2">
    <source>
        <dbReference type="EMBL" id="KKR39980.1"/>
    </source>
</evidence>
<evidence type="ECO:0000259" key="1">
    <source>
        <dbReference type="Pfam" id="PF20274"/>
    </source>
</evidence>
<dbReference type="Proteomes" id="UP000034072">
    <property type="component" value="Unassembled WGS sequence"/>
</dbReference>
<accession>A0A0G0SYS2</accession>
<reference evidence="2 3" key="1">
    <citation type="journal article" date="2015" name="Nature">
        <title>rRNA introns, odd ribosomes, and small enigmatic genomes across a large radiation of phyla.</title>
        <authorList>
            <person name="Brown C.T."/>
            <person name="Hug L.A."/>
            <person name="Thomas B.C."/>
            <person name="Sharon I."/>
            <person name="Castelle C.J."/>
            <person name="Singh A."/>
            <person name="Wilkins M.J."/>
            <person name="Williams K.H."/>
            <person name="Banfield J.F."/>
        </authorList>
    </citation>
    <scope>NUCLEOTIDE SEQUENCE [LARGE SCALE GENOMIC DNA]</scope>
</reference>
<sequence>MKIFLDDQGNDERRSWAPEDWRRAINFLEFKELVEEALRTGEVIEAISFDNDLGDGEKDGWEVLKWLSETHPEMMESGPELSVHSANPEGRKALEHHIDFWRRNYKEMGEAKSRPDPWAEIKIK</sequence>
<proteinExistence type="predicted"/>
<name>A0A0G0SYS2_9BACT</name>
<organism evidence="2 3">
    <name type="scientific">Candidatus Yanofskybacteria bacterium GW2011_GWE2_40_11</name>
    <dbReference type="NCBI Taxonomy" id="1619033"/>
    <lineage>
        <taxon>Bacteria</taxon>
        <taxon>Candidatus Yanofskyibacteriota</taxon>
    </lineage>
</organism>
<feature type="domain" description="Cyclic-phosphate processing Receiver" evidence="1">
    <location>
        <begin position="1"/>
        <end position="98"/>
    </location>
</feature>
<protein>
    <recommendedName>
        <fullName evidence="1">Cyclic-phosphate processing Receiver domain-containing protein</fullName>
    </recommendedName>
</protein>
<gene>
    <name evidence="2" type="ORF">UT75_C0011G0008</name>
</gene>
<dbReference type="Pfam" id="PF20274">
    <property type="entry name" value="cREC_REC"/>
    <property type="match status" value="1"/>
</dbReference>
<dbReference type="InterPro" id="IPR046909">
    <property type="entry name" value="cREC_REC"/>
</dbReference>
<dbReference type="EMBL" id="LBXZ01000011">
    <property type="protein sequence ID" value="KKR39980.1"/>
    <property type="molecule type" value="Genomic_DNA"/>
</dbReference>
<evidence type="ECO:0000313" key="3">
    <source>
        <dbReference type="Proteomes" id="UP000034072"/>
    </source>
</evidence>
<comment type="caution">
    <text evidence="2">The sequence shown here is derived from an EMBL/GenBank/DDBJ whole genome shotgun (WGS) entry which is preliminary data.</text>
</comment>